<organism evidence="1 2">
    <name type="scientific">Emericellopsis cladophorae</name>
    <dbReference type="NCBI Taxonomy" id="2686198"/>
    <lineage>
        <taxon>Eukaryota</taxon>
        <taxon>Fungi</taxon>
        <taxon>Dikarya</taxon>
        <taxon>Ascomycota</taxon>
        <taxon>Pezizomycotina</taxon>
        <taxon>Sordariomycetes</taxon>
        <taxon>Hypocreomycetidae</taxon>
        <taxon>Hypocreales</taxon>
        <taxon>Bionectriaceae</taxon>
        <taxon>Emericellopsis</taxon>
    </lineage>
</organism>
<evidence type="ECO:0000313" key="1">
    <source>
        <dbReference type="EMBL" id="KAI6782444.1"/>
    </source>
</evidence>
<dbReference type="Proteomes" id="UP001055219">
    <property type="component" value="Unassembled WGS sequence"/>
</dbReference>
<dbReference type="AlphaFoldDB" id="A0A9P9Y3V2"/>
<protein>
    <submittedName>
        <fullName evidence="1">Uncharacterized protein</fullName>
    </submittedName>
</protein>
<reference evidence="1" key="2">
    <citation type="submission" date="2022-07" db="EMBL/GenBank/DDBJ databases">
        <authorList>
            <person name="Goncalves M.F.M."/>
            <person name="Hilario S."/>
            <person name="Van De Peer Y."/>
            <person name="Esteves A.C."/>
            <person name="Alves A."/>
        </authorList>
    </citation>
    <scope>NUCLEOTIDE SEQUENCE</scope>
    <source>
        <strain evidence="1">MUM 19.33</strain>
    </source>
</reference>
<gene>
    <name evidence="1" type="ORF">J7T54_001301</name>
</gene>
<accession>A0A9P9Y3V2</accession>
<comment type="caution">
    <text evidence="1">The sequence shown here is derived from an EMBL/GenBank/DDBJ whole genome shotgun (WGS) entry which is preliminary data.</text>
</comment>
<dbReference type="EMBL" id="JAGIXG020000013">
    <property type="protein sequence ID" value="KAI6782444.1"/>
    <property type="molecule type" value="Genomic_DNA"/>
</dbReference>
<evidence type="ECO:0000313" key="2">
    <source>
        <dbReference type="Proteomes" id="UP001055219"/>
    </source>
</evidence>
<sequence>MAAKSAACVMVTQEHLTYEQKVHIAFWCKDKAQAEECHKALRRHAPGYVYCEIPEKKSHFVVHFVEKQGYDLETNWLALQWIMADLPFDGSRVPDGVHLPHYEYVYSGPGEVCEETTNHMAKREQERQAAEQ</sequence>
<dbReference type="RefSeq" id="XP_051363300.1">
    <property type="nucleotide sequence ID" value="XM_051505263.1"/>
</dbReference>
<name>A0A9P9Y3V2_9HYPO</name>
<keyword evidence="2" id="KW-1185">Reference proteome</keyword>
<dbReference type="GeneID" id="75827820"/>
<proteinExistence type="predicted"/>
<reference evidence="1" key="1">
    <citation type="journal article" date="2021" name="J Fungi (Basel)">
        <title>Genomic and Metabolomic Analyses of the Marine Fungus Emericellopsis cladophorae: Insights into Saltwater Adaptability Mechanisms and Its Biosynthetic Potential.</title>
        <authorList>
            <person name="Goncalves M.F.M."/>
            <person name="Hilario S."/>
            <person name="Van de Peer Y."/>
            <person name="Esteves A.C."/>
            <person name="Alves A."/>
        </authorList>
    </citation>
    <scope>NUCLEOTIDE SEQUENCE</scope>
    <source>
        <strain evidence="1">MUM 19.33</strain>
    </source>
</reference>